<comment type="caution">
    <text evidence="7">The sequence shown here is derived from an EMBL/GenBank/DDBJ whole genome shotgun (WGS) entry which is preliminary data.</text>
</comment>
<comment type="subcellular location">
    <subcellularLocation>
        <location evidence="1">Nucleus</location>
    </subcellularLocation>
</comment>
<dbReference type="GO" id="GO:0000981">
    <property type="term" value="F:DNA-binding transcription factor activity, RNA polymerase II-specific"/>
    <property type="evidence" value="ECO:0007669"/>
    <property type="project" value="TreeGrafter"/>
</dbReference>
<keyword evidence="2" id="KW-0805">Transcription regulation</keyword>
<keyword evidence="5" id="KW-0539">Nucleus</keyword>
<organism evidence="7 8">
    <name type="scientific">Tripterygium wilfordii</name>
    <name type="common">Thunder God vine</name>
    <dbReference type="NCBI Taxonomy" id="458696"/>
    <lineage>
        <taxon>Eukaryota</taxon>
        <taxon>Viridiplantae</taxon>
        <taxon>Streptophyta</taxon>
        <taxon>Embryophyta</taxon>
        <taxon>Tracheophyta</taxon>
        <taxon>Spermatophyta</taxon>
        <taxon>Magnoliopsida</taxon>
        <taxon>eudicotyledons</taxon>
        <taxon>Gunneridae</taxon>
        <taxon>Pentapetalae</taxon>
        <taxon>rosids</taxon>
        <taxon>fabids</taxon>
        <taxon>Celastrales</taxon>
        <taxon>Celastraceae</taxon>
        <taxon>Tripterygium</taxon>
    </lineage>
</organism>
<dbReference type="AlphaFoldDB" id="A0A7J7CV58"/>
<protein>
    <submittedName>
        <fullName evidence="7">Transcription factor bHLH96-like</fullName>
    </submittedName>
</protein>
<sequence length="255" mass="28952">MALQAVVFQQDPFNHGCKDQSQFQNPDGFIFNTTNWESQNAYLDEKINPPVVVVAAPPGQSKRRRIRSIKNKEEVENQRMTHIAVERNRRKQMNDYLNVLRSTMPSSYSERGDQASIIGGAIKYVKELEQLLQTLEAQKRSVKQQSAADTTAASVFSDFFTFPQYSTWSNSHHENPEKQSFNVADVEVRMAEKHANIKILSERQPKRLMKIVGGLHSHGLTILHLNVEDHCKLNSVNEIAAAVYEMMGGVHEGQD</sequence>
<keyword evidence="4" id="KW-0804">Transcription</keyword>
<dbReference type="GO" id="GO:0046983">
    <property type="term" value="F:protein dimerization activity"/>
    <property type="evidence" value="ECO:0007669"/>
    <property type="project" value="InterPro"/>
</dbReference>
<dbReference type="Pfam" id="PF00010">
    <property type="entry name" value="HLH"/>
    <property type="match status" value="1"/>
</dbReference>
<feature type="domain" description="BHLH" evidence="6">
    <location>
        <begin position="77"/>
        <end position="128"/>
    </location>
</feature>
<keyword evidence="3" id="KW-0238">DNA-binding</keyword>
<accession>A0A7J7CV58</accession>
<dbReference type="Proteomes" id="UP000593562">
    <property type="component" value="Unassembled WGS sequence"/>
</dbReference>
<evidence type="ECO:0000256" key="1">
    <source>
        <dbReference type="ARBA" id="ARBA00004123"/>
    </source>
</evidence>
<evidence type="ECO:0000259" key="6">
    <source>
        <dbReference type="PROSITE" id="PS50888"/>
    </source>
</evidence>
<name>A0A7J7CV58_TRIWF</name>
<dbReference type="Gene3D" id="4.10.280.10">
    <property type="entry name" value="Helix-loop-helix DNA-binding domain"/>
    <property type="match status" value="1"/>
</dbReference>
<evidence type="ECO:0000256" key="4">
    <source>
        <dbReference type="ARBA" id="ARBA00023163"/>
    </source>
</evidence>
<evidence type="ECO:0000256" key="3">
    <source>
        <dbReference type="ARBA" id="ARBA00023125"/>
    </source>
</evidence>
<evidence type="ECO:0000256" key="2">
    <source>
        <dbReference type="ARBA" id="ARBA00023015"/>
    </source>
</evidence>
<dbReference type="PROSITE" id="PS50888">
    <property type="entry name" value="BHLH"/>
    <property type="match status" value="1"/>
</dbReference>
<evidence type="ECO:0000313" key="8">
    <source>
        <dbReference type="Proteomes" id="UP000593562"/>
    </source>
</evidence>
<evidence type="ECO:0000256" key="5">
    <source>
        <dbReference type="ARBA" id="ARBA00023242"/>
    </source>
</evidence>
<dbReference type="EMBL" id="JAAARO010000013">
    <property type="protein sequence ID" value="KAF5738015.1"/>
    <property type="molecule type" value="Genomic_DNA"/>
</dbReference>
<dbReference type="SMART" id="SM00353">
    <property type="entry name" value="HLH"/>
    <property type="match status" value="1"/>
</dbReference>
<keyword evidence="8" id="KW-1185">Reference proteome</keyword>
<dbReference type="InterPro" id="IPR011598">
    <property type="entry name" value="bHLH_dom"/>
</dbReference>
<dbReference type="PANTHER" id="PTHR11969">
    <property type="entry name" value="MAX DIMERIZATION, MAD"/>
    <property type="match status" value="1"/>
</dbReference>
<gene>
    <name evidence="7" type="ORF">HS088_TW13G00908</name>
</gene>
<reference evidence="7 8" key="1">
    <citation type="journal article" date="2020" name="Nat. Commun.">
        <title>Genome of Tripterygium wilfordii and identification of cytochrome P450 involved in triptolide biosynthesis.</title>
        <authorList>
            <person name="Tu L."/>
            <person name="Su P."/>
            <person name="Zhang Z."/>
            <person name="Gao L."/>
            <person name="Wang J."/>
            <person name="Hu T."/>
            <person name="Zhou J."/>
            <person name="Zhang Y."/>
            <person name="Zhao Y."/>
            <person name="Liu Y."/>
            <person name="Song Y."/>
            <person name="Tong Y."/>
            <person name="Lu Y."/>
            <person name="Yang J."/>
            <person name="Xu C."/>
            <person name="Jia M."/>
            <person name="Peters R.J."/>
            <person name="Huang L."/>
            <person name="Gao W."/>
        </authorList>
    </citation>
    <scope>NUCLEOTIDE SEQUENCE [LARGE SCALE GENOMIC DNA]</scope>
    <source>
        <strain evidence="8">cv. XIE 37</strain>
        <tissue evidence="7">Leaf</tissue>
    </source>
</reference>
<proteinExistence type="predicted"/>
<dbReference type="InParanoid" id="A0A7J7CV58"/>
<dbReference type="SUPFAM" id="SSF47459">
    <property type="entry name" value="HLH, helix-loop-helix DNA-binding domain"/>
    <property type="match status" value="1"/>
</dbReference>
<dbReference type="GO" id="GO:0000978">
    <property type="term" value="F:RNA polymerase II cis-regulatory region sequence-specific DNA binding"/>
    <property type="evidence" value="ECO:0007669"/>
    <property type="project" value="TreeGrafter"/>
</dbReference>
<dbReference type="InterPro" id="IPR036638">
    <property type="entry name" value="HLH_DNA-bd_sf"/>
</dbReference>
<dbReference type="GO" id="GO:0005634">
    <property type="term" value="C:nucleus"/>
    <property type="evidence" value="ECO:0007669"/>
    <property type="project" value="UniProtKB-SubCell"/>
</dbReference>
<dbReference type="PANTHER" id="PTHR11969:SF89">
    <property type="entry name" value="TRANSCRIPTION FACTOR BHLH99"/>
    <property type="match status" value="1"/>
</dbReference>
<evidence type="ECO:0000313" key="7">
    <source>
        <dbReference type="EMBL" id="KAF5738015.1"/>
    </source>
</evidence>